<dbReference type="Pfam" id="PF07678">
    <property type="entry name" value="TED_complement"/>
    <property type="match status" value="1"/>
</dbReference>
<dbReference type="Ensembl" id="ENSONIT00000037359.1">
    <property type="protein sequence ID" value="ENSONIP00000057901.1"/>
    <property type="gene ID" value="ENSONIG00000036349.1"/>
</dbReference>
<dbReference type="InterPro" id="IPR008930">
    <property type="entry name" value="Terpenoid_cyclase/PrenylTrfase"/>
</dbReference>
<dbReference type="Gene3D" id="2.60.40.690">
    <property type="entry name" value="Alpha-macroglobulin, receptor-binding domain"/>
    <property type="match status" value="1"/>
</dbReference>
<comment type="similarity">
    <text evidence="1">Belongs to the protease inhibitor I39 (alpha-2-macroglobulin) family.</text>
</comment>
<organism evidence="8 9">
    <name type="scientific">Oreochromis niloticus</name>
    <name type="common">Nile tilapia</name>
    <name type="synonym">Tilapia nilotica</name>
    <dbReference type="NCBI Taxonomy" id="8128"/>
    <lineage>
        <taxon>Eukaryota</taxon>
        <taxon>Metazoa</taxon>
        <taxon>Chordata</taxon>
        <taxon>Craniata</taxon>
        <taxon>Vertebrata</taxon>
        <taxon>Euteleostomi</taxon>
        <taxon>Actinopterygii</taxon>
        <taxon>Neopterygii</taxon>
        <taxon>Teleostei</taxon>
        <taxon>Neoteleostei</taxon>
        <taxon>Acanthomorphata</taxon>
        <taxon>Ovalentaria</taxon>
        <taxon>Cichlomorphae</taxon>
        <taxon>Cichliformes</taxon>
        <taxon>Cichlidae</taxon>
        <taxon>African cichlids</taxon>
        <taxon>Pseudocrenilabrinae</taxon>
        <taxon>Oreochromini</taxon>
        <taxon>Oreochromis</taxon>
    </lineage>
</organism>
<dbReference type="InterPro" id="IPR036595">
    <property type="entry name" value="A-macroglobulin_rcpt-bd_sf"/>
</dbReference>
<protein>
    <recommendedName>
        <fullName evidence="7">Alpha-macroglobulin receptor-binding domain-containing protein</fullName>
    </recommendedName>
</protein>
<evidence type="ECO:0000256" key="3">
    <source>
        <dbReference type="ARBA" id="ARBA00022729"/>
    </source>
</evidence>
<dbReference type="InterPro" id="IPR019742">
    <property type="entry name" value="MacrogloblnA2_CS"/>
</dbReference>
<keyword evidence="3" id="KW-0732">Signal</keyword>
<dbReference type="GeneTree" id="ENSGT00940000162996"/>
<dbReference type="PANTHER" id="PTHR11412:SF150">
    <property type="entry name" value="ALPHA-2-MACROGLOBULIN-RELATED"/>
    <property type="match status" value="1"/>
</dbReference>
<dbReference type="InterPro" id="IPR047565">
    <property type="entry name" value="Alpha-macroglob_thiol-ester_cl"/>
</dbReference>
<dbReference type="SMART" id="SM01419">
    <property type="entry name" value="Thiol-ester_cl"/>
    <property type="match status" value="1"/>
</dbReference>
<dbReference type="SUPFAM" id="SSF49410">
    <property type="entry name" value="Alpha-macroglobulin receptor domain"/>
    <property type="match status" value="1"/>
</dbReference>
<dbReference type="Pfam" id="PF07677">
    <property type="entry name" value="A2M_recep"/>
    <property type="match status" value="1"/>
</dbReference>
<keyword evidence="6" id="KW-0325">Glycoprotein</keyword>
<dbReference type="Gene3D" id="2.60.120.1540">
    <property type="match status" value="1"/>
</dbReference>
<evidence type="ECO:0000256" key="5">
    <source>
        <dbReference type="ARBA" id="ARBA00023157"/>
    </source>
</evidence>
<reference evidence="9" key="1">
    <citation type="submission" date="2012-01" db="EMBL/GenBank/DDBJ databases">
        <title>The Genome Sequence of Oreochromis niloticus (Nile Tilapia).</title>
        <authorList>
            <consortium name="Broad Institute Genome Assembly Team"/>
            <consortium name="Broad Institute Sequencing Platform"/>
            <person name="Di Palma F."/>
            <person name="Johnson J."/>
            <person name="Lander E.S."/>
            <person name="Lindblad-Toh K."/>
        </authorList>
    </citation>
    <scope>NUCLEOTIDE SEQUENCE [LARGE SCALE GENOMIC DNA]</scope>
</reference>
<evidence type="ECO:0000313" key="8">
    <source>
        <dbReference type="Ensembl" id="ENSONIP00000057901.1"/>
    </source>
</evidence>
<dbReference type="InterPro" id="IPR041813">
    <property type="entry name" value="A2M_TED"/>
</dbReference>
<dbReference type="GO" id="GO:0004867">
    <property type="term" value="F:serine-type endopeptidase inhibitor activity"/>
    <property type="evidence" value="ECO:0007669"/>
    <property type="project" value="UniProtKB-KW"/>
</dbReference>
<evidence type="ECO:0000256" key="6">
    <source>
        <dbReference type="ARBA" id="ARBA00023180"/>
    </source>
</evidence>
<keyword evidence="4" id="KW-0722">Serine protease inhibitor</keyword>
<dbReference type="FunFam" id="1.50.10.20:FF:000001">
    <property type="entry name" value="CD109 isoform 1"/>
    <property type="match status" value="1"/>
</dbReference>
<dbReference type="CDD" id="cd02897">
    <property type="entry name" value="A2M_2"/>
    <property type="match status" value="1"/>
</dbReference>
<reference evidence="8" key="3">
    <citation type="submission" date="2025-09" db="UniProtKB">
        <authorList>
            <consortium name="Ensembl"/>
        </authorList>
    </citation>
    <scope>IDENTIFICATION</scope>
</reference>
<evidence type="ECO:0000256" key="2">
    <source>
        <dbReference type="ARBA" id="ARBA00022690"/>
    </source>
</evidence>
<dbReference type="InterPro" id="IPR050473">
    <property type="entry name" value="A2M/Complement_sys"/>
</dbReference>
<proteinExistence type="inferred from homology"/>
<dbReference type="Gene3D" id="1.50.10.20">
    <property type="match status" value="1"/>
</dbReference>
<dbReference type="GO" id="GO:0005615">
    <property type="term" value="C:extracellular space"/>
    <property type="evidence" value="ECO:0007669"/>
    <property type="project" value="InterPro"/>
</dbReference>
<reference evidence="8" key="2">
    <citation type="submission" date="2025-08" db="UniProtKB">
        <authorList>
            <consortium name="Ensembl"/>
        </authorList>
    </citation>
    <scope>IDENTIFICATION</scope>
</reference>
<name>A0A669DHK8_ORENI</name>
<dbReference type="PANTHER" id="PTHR11412">
    <property type="entry name" value="MACROGLOBULIN / COMPLEMENT"/>
    <property type="match status" value="1"/>
</dbReference>
<evidence type="ECO:0000313" key="9">
    <source>
        <dbReference type="Proteomes" id="UP000005207"/>
    </source>
</evidence>
<dbReference type="SMART" id="SM01361">
    <property type="entry name" value="A2M_recep"/>
    <property type="match status" value="1"/>
</dbReference>
<feature type="domain" description="Alpha-macroglobulin receptor-binding" evidence="7">
    <location>
        <begin position="407"/>
        <end position="492"/>
    </location>
</feature>
<sequence>MVIVCLYTGDTLTEETEIQLPENVVEGSARTFVSVLGDILGRALKNLDGLLRMPFGCGEQNMALLAPNIYILQYLKGTQQLTPAIMEKATNFLTSGYQRQLNYKSNEGAYTTFGRGPGNTWLTAFVMRSFAKAQSFVYIDPRIIEESKTWLGNKQQANGCFEKSGKLFNNRMKGGVSDEVTLSAYITAAFLEMNISQHDPVVNNSLACLRESINDLSNTYTTALLAYVFTLAGDTETRAHLLQHLDTVAVREGDFLYWSQTAAETSASLSVEISSYVLLAKLSASTAADDLGYASGIIRWLTGQQNYYGGFSSTQDTVVALQALALYSTLVFSPEGSSTVTVQSDSSQLTFDVNPGNKLLYQEETMEGVSGKYSLEVKGTACASVQVSYSIVTTSCLFLFPNKDNTTNMVILDIKMLSGFTVVSSQLKVAPLVDRVEQTEDHVLVYLQELPKDMPKNYSLTIIEELRVENLKPAVIKIYDYYQPSTTLTHFTATAH</sequence>
<keyword evidence="9" id="KW-1185">Reference proteome</keyword>
<dbReference type="InterPro" id="IPR009048">
    <property type="entry name" value="A-macroglobulin_rcpt-bd"/>
</dbReference>
<dbReference type="SUPFAM" id="SSF48239">
    <property type="entry name" value="Terpenoid cyclases/Protein prenyltransferases"/>
    <property type="match status" value="1"/>
</dbReference>
<dbReference type="InterPro" id="IPR011626">
    <property type="entry name" value="Alpha-macroglobulin_TED"/>
</dbReference>
<dbReference type="AlphaFoldDB" id="A0A669DHK8"/>
<accession>A0A669DHK8</accession>
<dbReference type="PROSITE" id="PS00477">
    <property type="entry name" value="ALPHA_2_MACROGLOBULIN"/>
    <property type="match status" value="1"/>
</dbReference>
<keyword evidence="2" id="KW-0646">Protease inhibitor</keyword>
<evidence type="ECO:0000259" key="7">
    <source>
        <dbReference type="SMART" id="SM01361"/>
    </source>
</evidence>
<keyword evidence="5" id="KW-1015">Disulfide bond</keyword>
<evidence type="ECO:0000256" key="1">
    <source>
        <dbReference type="ARBA" id="ARBA00010952"/>
    </source>
</evidence>
<dbReference type="Proteomes" id="UP000005207">
    <property type="component" value="Linkage group LG3"/>
</dbReference>
<evidence type="ECO:0000256" key="4">
    <source>
        <dbReference type="ARBA" id="ARBA00022900"/>
    </source>
</evidence>